<evidence type="ECO:0000313" key="1">
    <source>
        <dbReference type="EMBL" id="CAH9073164.1"/>
    </source>
</evidence>
<feature type="non-terminal residue" evidence="1">
    <location>
        <position position="68"/>
    </location>
</feature>
<proteinExistence type="predicted"/>
<gene>
    <name evidence="1" type="ORF">CEPIT_LOCUS4549</name>
</gene>
<keyword evidence="2" id="KW-1185">Reference proteome</keyword>
<evidence type="ECO:0008006" key="3">
    <source>
        <dbReference type="Google" id="ProtNLM"/>
    </source>
</evidence>
<organism evidence="1 2">
    <name type="scientific">Cuscuta epithymum</name>
    <dbReference type="NCBI Taxonomy" id="186058"/>
    <lineage>
        <taxon>Eukaryota</taxon>
        <taxon>Viridiplantae</taxon>
        <taxon>Streptophyta</taxon>
        <taxon>Embryophyta</taxon>
        <taxon>Tracheophyta</taxon>
        <taxon>Spermatophyta</taxon>
        <taxon>Magnoliopsida</taxon>
        <taxon>eudicotyledons</taxon>
        <taxon>Gunneridae</taxon>
        <taxon>Pentapetalae</taxon>
        <taxon>asterids</taxon>
        <taxon>lamiids</taxon>
        <taxon>Solanales</taxon>
        <taxon>Convolvulaceae</taxon>
        <taxon>Cuscuteae</taxon>
        <taxon>Cuscuta</taxon>
        <taxon>Cuscuta subgen. Cuscuta</taxon>
    </lineage>
</organism>
<reference evidence="1" key="1">
    <citation type="submission" date="2022-07" db="EMBL/GenBank/DDBJ databases">
        <authorList>
            <person name="Macas J."/>
            <person name="Novak P."/>
            <person name="Neumann P."/>
        </authorList>
    </citation>
    <scope>NUCLEOTIDE SEQUENCE</scope>
</reference>
<evidence type="ECO:0000313" key="2">
    <source>
        <dbReference type="Proteomes" id="UP001152523"/>
    </source>
</evidence>
<dbReference type="AlphaFoldDB" id="A0AAV0CF74"/>
<sequence>MDWLGKYKARILCDEQKVILKGPNGKRISYKAITSKPSMKLMTMQQLRRHIRKGYETYLCFMKEVNTE</sequence>
<comment type="caution">
    <text evidence="1">The sequence shown here is derived from an EMBL/GenBank/DDBJ whole genome shotgun (WGS) entry which is preliminary data.</text>
</comment>
<protein>
    <recommendedName>
        <fullName evidence="3">LAGLIDADG homing endonuclease</fullName>
    </recommendedName>
</protein>
<dbReference type="Proteomes" id="UP001152523">
    <property type="component" value="Unassembled WGS sequence"/>
</dbReference>
<name>A0AAV0CF74_9ASTE</name>
<dbReference type="EMBL" id="CAMAPF010000023">
    <property type="protein sequence ID" value="CAH9073164.1"/>
    <property type="molecule type" value="Genomic_DNA"/>
</dbReference>
<accession>A0AAV0CF74</accession>